<feature type="chain" id="PRO_5042170621" description="Secreted protein" evidence="1">
    <location>
        <begin position="25"/>
        <end position="103"/>
    </location>
</feature>
<comment type="caution">
    <text evidence="2">The sequence shown here is derived from an EMBL/GenBank/DDBJ whole genome shotgun (WGS) entry which is preliminary data.</text>
</comment>
<organism evidence="2 3">
    <name type="scientific">Daphnia sinensis</name>
    <dbReference type="NCBI Taxonomy" id="1820382"/>
    <lineage>
        <taxon>Eukaryota</taxon>
        <taxon>Metazoa</taxon>
        <taxon>Ecdysozoa</taxon>
        <taxon>Arthropoda</taxon>
        <taxon>Crustacea</taxon>
        <taxon>Branchiopoda</taxon>
        <taxon>Diplostraca</taxon>
        <taxon>Cladocera</taxon>
        <taxon>Anomopoda</taxon>
        <taxon>Daphniidae</taxon>
        <taxon>Daphnia</taxon>
        <taxon>Daphnia similis group</taxon>
    </lineage>
</organism>
<dbReference type="Proteomes" id="UP000820818">
    <property type="component" value="Linkage Group LG2"/>
</dbReference>
<protein>
    <recommendedName>
        <fullName evidence="4">Secreted protein</fullName>
    </recommendedName>
</protein>
<name>A0AAD5KX97_9CRUS</name>
<dbReference type="EMBL" id="WJBH02000002">
    <property type="protein sequence ID" value="KAI9562444.1"/>
    <property type="molecule type" value="Genomic_DNA"/>
</dbReference>
<evidence type="ECO:0008006" key="4">
    <source>
        <dbReference type="Google" id="ProtNLM"/>
    </source>
</evidence>
<accession>A0AAD5KX97</accession>
<feature type="signal peptide" evidence="1">
    <location>
        <begin position="1"/>
        <end position="24"/>
    </location>
</feature>
<evidence type="ECO:0000256" key="1">
    <source>
        <dbReference type="SAM" id="SignalP"/>
    </source>
</evidence>
<proteinExistence type="predicted"/>
<keyword evidence="1" id="KW-0732">Signal</keyword>
<keyword evidence="3" id="KW-1185">Reference proteome</keyword>
<gene>
    <name evidence="2" type="ORF">GHT06_009876</name>
</gene>
<evidence type="ECO:0000313" key="2">
    <source>
        <dbReference type="EMBL" id="KAI9562444.1"/>
    </source>
</evidence>
<evidence type="ECO:0000313" key="3">
    <source>
        <dbReference type="Proteomes" id="UP000820818"/>
    </source>
</evidence>
<dbReference type="AlphaFoldDB" id="A0AAD5KX97"/>
<reference evidence="2 3" key="1">
    <citation type="submission" date="2022-05" db="EMBL/GenBank/DDBJ databases">
        <title>A multi-omics perspective on studying reproductive biology in Daphnia sinensis.</title>
        <authorList>
            <person name="Jia J."/>
        </authorList>
    </citation>
    <scope>NUCLEOTIDE SEQUENCE [LARGE SCALE GENOMIC DNA]</scope>
    <source>
        <strain evidence="2 3">WSL</strain>
    </source>
</reference>
<sequence>MQSVFKVSHYSLFCFLCYCKTVLCSDYANGLVNDAKTRYLGNKLKLLNSEYPYSISNSLWKHGLHCCPISKSKVVKTTWRPLVHIKAFLLNRSRLLKITGLES</sequence>